<evidence type="ECO:0000313" key="4">
    <source>
        <dbReference type="EMBL" id="CAE7360324.1"/>
    </source>
</evidence>
<dbReference type="PROSITE" id="PS50088">
    <property type="entry name" value="ANK_REPEAT"/>
    <property type="match status" value="1"/>
</dbReference>
<accession>A0A812PIV9</accession>
<feature type="repeat" description="ANK" evidence="3">
    <location>
        <begin position="292"/>
        <end position="324"/>
    </location>
</feature>
<dbReference type="InterPro" id="IPR051165">
    <property type="entry name" value="Multifunctional_ANK_Repeat"/>
</dbReference>
<dbReference type="SUPFAM" id="SSF48403">
    <property type="entry name" value="Ankyrin repeat"/>
    <property type="match status" value="1"/>
</dbReference>
<comment type="caution">
    <text evidence="4">The sequence shown here is derived from an EMBL/GenBank/DDBJ whole genome shotgun (WGS) entry which is preliminary data.</text>
</comment>
<dbReference type="EMBL" id="CAJNDS010002175">
    <property type="protein sequence ID" value="CAE7360324.1"/>
    <property type="molecule type" value="Genomic_DNA"/>
</dbReference>
<organism evidence="4 5">
    <name type="scientific">Symbiodinium natans</name>
    <dbReference type="NCBI Taxonomy" id="878477"/>
    <lineage>
        <taxon>Eukaryota</taxon>
        <taxon>Sar</taxon>
        <taxon>Alveolata</taxon>
        <taxon>Dinophyceae</taxon>
        <taxon>Suessiales</taxon>
        <taxon>Symbiodiniaceae</taxon>
        <taxon>Symbiodinium</taxon>
    </lineage>
</organism>
<keyword evidence="2 3" id="KW-0040">ANK repeat</keyword>
<dbReference type="SMART" id="SM00248">
    <property type="entry name" value="ANK"/>
    <property type="match status" value="5"/>
</dbReference>
<name>A0A812PIV9_9DINO</name>
<dbReference type="PROSITE" id="PS50297">
    <property type="entry name" value="ANK_REP_REGION"/>
    <property type="match status" value="1"/>
</dbReference>
<sequence>MEMVKLEPHEELKARGIVEIFDDRLGNAGFVSHQWVAQDHPDPDFKQMQVLKDAMKHVLTSQGVVPLDFVTETCIPTAKSIPFQEFQSKPLFLWYDYFSVPQLEKLEGYISAGEGGNNQVKAINSIPAYIAKCRYFFALCPTLDCHAEGRVLNGTTWSRRGWCRLERASRELSQHDTWVLIQGSTTLRVVGTALSFVTGPVGEGEFSVEGDRAKLAAVMMTIVKRKLLLSLQAGDLSSYRRHLNLQSVHLRGFNMEGVVDIVPDKPGSGADDVVAHFLHRMGLRSVDHKDAAGWRPLHYAALSGNLQLIEALLKQRADPNRRTSKDEPKLGFPPWVSPLDLAVFYRHNDAARLLIASKASVRGGILTAMQHACMSDNAEGIRFLSKNDRKSLGRNLFGATALEVAGSYGAWEAMEELLRQVRFGRLEISGALHAAMILHGGSARMVERLVSLRADVNFQYHPHRNLSRLGRVIFGGKSLQHRFGRATVLSEVAYHSYGCTPLMATLQTAQYEGAAALIAAGARLDIRNCRGFTAADFARGQPIPEFLQAGLAGDPEECERVTSLALSEDYFEI</sequence>
<evidence type="ECO:0000256" key="2">
    <source>
        <dbReference type="ARBA" id="ARBA00023043"/>
    </source>
</evidence>
<dbReference type="AlphaFoldDB" id="A0A812PIV9"/>
<keyword evidence="1" id="KW-0677">Repeat</keyword>
<dbReference type="PANTHER" id="PTHR24123">
    <property type="entry name" value="ANKYRIN REPEAT-CONTAINING"/>
    <property type="match status" value="1"/>
</dbReference>
<evidence type="ECO:0000313" key="5">
    <source>
        <dbReference type="Proteomes" id="UP000604046"/>
    </source>
</evidence>
<reference evidence="4" key="1">
    <citation type="submission" date="2021-02" db="EMBL/GenBank/DDBJ databases">
        <authorList>
            <person name="Dougan E. K."/>
            <person name="Rhodes N."/>
            <person name="Thang M."/>
            <person name="Chan C."/>
        </authorList>
    </citation>
    <scope>NUCLEOTIDE SEQUENCE</scope>
</reference>
<dbReference type="Pfam" id="PF00023">
    <property type="entry name" value="Ank"/>
    <property type="match status" value="1"/>
</dbReference>
<evidence type="ECO:0000256" key="1">
    <source>
        <dbReference type="ARBA" id="ARBA00022737"/>
    </source>
</evidence>
<evidence type="ECO:0000256" key="3">
    <source>
        <dbReference type="PROSITE-ProRule" id="PRU00023"/>
    </source>
</evidence>
<protein>
    <submittedName>
        <fullName evidence="4">ASB3 protein</fullName>
    </submittedName>
</protein>
<keyword evidence="5" id="KW-1185">Reference proteome</keyword>
<proteinExistence type="predicted"/>
<dbReference type="InterPro" id="IPR002110">
    <property type="entry name" value="Ankyrin_rpt"/>
</dbReference>
<dbReference type="Proteomes" id="UP000604046">
    <property type="component" value="Unassembled WGS sequence"/>
</dbReference>
<dbReference type="InterPro" id="IPR036770">
    <property type="entry name" value="Ankyrin_rpt-contain_sf"/>
</dbReference>
<dbReference type="PANTHER" id="PTHR24123:SF33">
    <property type="entry name" value="PROTEIN HOS4"/>
    <property type="match status" value="1"/>
</dbReference>
<dbReference type="OrthoDB" id="71307at2759"/>
<dbReference type="Gene3D" id="1.25.40.20">
    <property type="entry name" value="Ankyrin repeat-containing domain"/>
    <property type="match status" value="2"/>
</dbReference>
<gene>
    <name evidence="4" type="primary">ASB3</name>
    <name evidence="4" type="ORF">SNAT2548_LOCUS19347</name>
</gene>